<keyword evidence="5 9" id="KW-0406">Ion transport</keyword>
<keyword evidence="7 9" id="KW-0868">Chloride</keyword>
<evidence type="ECO:0000313" key="11">
    <source>
        <dbReference type="EMBL" id="RHZ45564.1"/>
    </source>
</evidence>
<feature type="transmembrane region" description="Helical" evidence="9">
    <location>
        <begin position="209"/>
        <end position="227"/>
    </location>
</feature>
<dbReference type="FunFam" id="1.10.3080.10:FF:000011">
    <property type="entry name" value="Chloride channel protein"/>
    <property type="match status" value="1"/>
</dbReference>
<feature type="transmembrane region" description="Helical" evidence="9">
    <location>
        <begin position="489"/>
        <end position="511"/>
    </location>
</feature>
<dbReference type="PROSITE" id="PS51371">
    <property type="entry name" value="CBS"/>
    <property type="match status" value="2"/>
</dbReference>
<dbReference type="EMBL" id="PQFF01000544">
    <property type="protein sequence ID" value="RHZ45564.1"/>
    <property type="molecule type" value="Genomic_DNA"/>
</dbReference>
<dbReference type="GO" id="GO:0006879">
    <property type="term" value="P:intracellular iron ion homeostasis"/>
    <property type="evidence" value="ECO:0007669"/>
    <property type="project" value="TreeGrafter"/>
</dbReference>
<keyword evidence="4 9" id="KW-1133">Transmembrane helix</keyword>
<reference evidence="11 12" key="1">
    <citation type="submission" date="2018-08" db="EMBL/GenBank/DDBJ databases">
        <title>Genome and evolution of the arbuscular mycorrhizal fungus Diversispora epigaea (formerly Glomus versiforme) and its bacterial endosymbionts.</title>
        <authorList>
            <person name="Sun X."/>
            <person name="Fei Z."/>
            <person name="Harrison M."/>
        </authorList>
    </citation>
    <scope>NUCLEOTIDE SEQUENCE [LARGE SCALE GENOMIC DNA]</scope>
    <source>
        <strain evidence="11 12">IT104</strain>
    </source>
</reference>
<evidence type="ECO:0000256" key="9">
    <source>
        <dbReference type="RuleBase" id="RU361221"/>
    </source>
</evidence>
<protein>
    <recommendedName>
        <fullName evidence="9">Chloride channel protein</fullName>
    </recommendedName>
</protein>
<dbReference type="GO" id="GO:0005794">
    <property type="term" value="C:Golgi apparatus"/>
    <property type="evidence" value="ECO:0007669"/>
    <property type="project" value="TreeGrafter"/>
</dbReference>
<evidence type="ECO:0000256" key="8">
    <source>
        <dbReference type="PROSITE-ProRule" id="PRU00703"/>
    </source>
</evidence>
<feature type="transmembrane region" description="Helical" evidence="9">
    <location>
        <begin position="459"/>
        <end position="483"/>
    </location>
</feature>
<evidence type="ECO:0000256" key="2">
    <source>
        <dbReference type="ARBA" id="ARBA00022448"/>
    </source>
</evidence>
<feature type="transmembrane region" description="Helical" evidence="9">
    <location>
        <begin position="116"/>
        <end position="136"/>
    </location>
</feature>
<dbReference type="GO" id="GO:0005247">
    <property type="term" value="F:voltage-gated chloride channel activity"/>
    <property type="evidence" value="ECO:0007669"/>
    <property type="project" value="TreeGrafter"/>
</dbReference>
<dbReference type="Pfam" id="PF00654">
    <property type="entry name" value="Voltage_CLC"/>
    <property type="match status" value="1"/>
</dbReference>
<dbReference type="InterPro" id="IPR001807">
    <property type="entry name" value="ClC"/>
</dbReference>
<dbReference type="OrthoDB" id="44789at2759"/>
<feature type="transmembrane region" description="Helical" evidence="9">
    <location>
        <begin position="535"/>
        <end position="559"/>
    </location>
</feature>
<evidence type="ECO:0000256" key="5">
    <source>
        <dbReference type="ARBA" id="ARBA00023065"/>
    </source>
</evidence>
<dbReference type="SMART" id="SM00116">
    <property type="entry name" value="CBS"/>
    <property type="match status" value="1"/>
</dbReference>
<dbReference type="GO" id="GO:0005783">
    <property type="term" value="C:endoplasmic reticulum"/>
    <property type="evidence" value="ECO:0007669"/>
    <property type="project" value="TreeGrafter"/>
</dbReference>
<dbReference type="Gene3D" id="1.10.3080.10">
    <property type="entry name" value="Clc chloride channel"/>
    <property type="match status" value="1"/>
</dbReference>
<evidence type="ECO:0000256" key="3">
    <source>
        <dbReference type="ARBA" id="ARBA00022692"/>
    </source>
</evidence>
<dbReference type="GO" id="GO:0000324">
    <property type="term" value="C:fungal-type vacuole"/>
    <property type="evidence" value="ECO:0007669"/>
    <property type="project" value="TreeGrafter"/>
</dbReference>
<dbReference type="CDD" id="cd04591">
    <property type="entry name" value="CBS_pair_voltage-gated_CLC_euk_bac"/>
    <property type="match status" value="1"/>
</dbReference>
<keyword evidence="8" id="KW-0129">CBS domain</keyword>
<keyword evidence="6 9" id="KW-0472">Membrane</keyword>
<dbReference type="PANTHER" id="PTHR45711">
    <property type="entry name" value="CHLORIDE CHANNEL PROTEIN"/>
    <property type="match status" value="1"/>
</dbReference>
<feature type="domain" description="CBS" evidence="10">
    <location>
        <begin position="694"/>
        <end position="750"/>
    </location>
</feature>
<dbReference type="InterPro" id="IPR000644">
    <property type="entry name" value="CBS_dom"/>
</dbReference>
<name>A0A397G6V1_9GLOM</name>
<dbReference type="Gene3D" id="3.10.580.10">
    <property type="entry name" value="CBS-domain"/>
    <property type="match status" value="1"/>
</dbReference>
<dbReference type="Gene3D" id="3.10.580.20">
    <property type="match status" value="1"/>
</dbReference>
<dbReference type="SUPFAM" id="SSF81340">
    <property type="entry name" value="Clc chloride channel"/>
    <property type="match status" value="1"/>
</dbReference>
<dbReference type="SUPFAM" id="SSF54631">
    <property type="entry name" value="CBS-domain pair"/>
    <property type="match status" value="1"/>
</dbReference>
<keyword evidence="3 9" id="KW-0812">Transmembrane</keyword>
<feature type="transmembrane region" description="Helical" evidence="9">
    <location>
        <begin position="361"/>
        <end position="384"/>
    </location>
</feature>
<comment type="caution">
    <text evidence="11">The sequence shown here is derived from an EMBL/GenBank/DDBJ whole genome shotgun (WGS) entry which is preliminary data.</text>
</comment>
<accession>A0A397G6V1</accession>
<comment type="similarity">
    <text evidence="9">Belongs to the chloride channel (TC 2.A.49) family.</text>
</comment>
<feature type="transmembrane region" description="Helical" evidence="9">
    <location>
        <begin position="259"/>
        <end position="275"/>
    </location>
</feature>
<dbReference type="CDD" id="cd03684">
    <property type="entry name" value="ClC_3_like"/>
    <property type="match status" value="1"/>
</dbReference>
<evidence type="ECO:0000313" key="12">
    <source>
        <dbReference type="Proteomes" id="UP000266861"/>
    </source>
</evidence>
<evidence type="ECO:0000256" key="1">
    <source>
        <dbReference type="ARBA" id="ARBA00004141"/>
    </source>
</evidence>
<dbReference type="Proteomes" id="UP000266861">
    <property type="component" value="Unassembled WGS sequence"/>
</dbReference>
<evidence type="ECO:0000256" key="6">
    <source>
        <dbReference type="ARBA" id="ARBA00023136"/>
    </source>
</evidence>
<dbReference type="GO" id="GO:0005886">
    <property type="term" value="C:plasma membrane"/>
    <property type="evidence" value="ECO:0007669"/>
    <property type="project" value="TreeGrafter"/>
</dbReference>
<dbReference type="InterPro" id="IPR014743">
    <property type="entry name" value="Cl-channel_core"/>
</dbReference>
<feature type="transmembrane region" description="Helical" evidence="9">
    <location>
        <begin position="185"/>
        <end position="203"/>
    </location>
</feature>
<dbReference type="GO" id="GO:0005769">
    <property type="term" value="C:early endosome"/>
    <property type="evidence" value="ECO:0007669"/>
    <property type="project" value="TreeGrafter"/>
</dbReference>
<keyword evidence="12" id="KW-1185">Reference proteome</keyword>
<feature type="transmembrane region" description="Helical" evidence="9">
    <location>
        <begin position="287"/>
        <end position="311"/>
    </location>
</feature>
<dbReference type="PRINTS" id="PR00762">
    <property type="entry name" value="CLCHANNEL"/>
</dbReference>
<gene>
    <name evidence="11" type="ORF">Glove_669g13</name>
</gene>
<dbReference type="InterPro" id="IPR046342">
    <property type="entry name" value="CBS_dom_sf"/>
</dbReference>
<feature type="transmembrane region" description="Helical" evidence="9">
    <location>
        <begin position="323"/>
        <end position="340"/>
    </location>
</feature>
<evidence type="ECO:0000259" key="10">
    <source>
        <dbReference type="PROSITE" id="PS51371"/>
    </source>
</evidence>
<proteinExistence type="inferred from homology"/>
<organism evidence="11 12">
    <name type="scientific">Diversispora epigaea</name>
    <dbReference type="NCBI Taxonomy" id="1348612"/>
    <lineage>
        <taxon>Eukaryota</taxon>
        <taxon>Fungi</taxon>
        <taxon>Fungi incertae sedis</taxon>
        <taxon>Mucoromycota</taxon>
        <taxon>Glomeromycotina</taxon>
        <taxon>Glomeromycetes</taxon>
        <taxon>Diversisporales</taxon>
        <taxon>Diversisporaceae</taxon>
        <taxon>Diversispora</taxon>
    </lineage>
</organism>
<comment type="subcellular location">
    <subcellularLocation>
        <location evidence="1 9">Membrane</location>
        <topology evidence="1 9">Multi-pass membrane protein</topology>
    </subcellularLocation>
</comment>
<dbReference type="Pfam" id="PF00571">
    <property type="entry name" value="CBS"/>
    <property type="match status" value="1"/>
</dbReference>
<dbReference type="AlphaFoldDB" id="A0A397G6V1"/>
<feature type="transmembrane region" description="Helical" evidence="9">
    <location>
        <begin position="404"/>
        <end position="421"/>
    </location>
</feature>
<sequence length="802" mass="90008">MAVRDNEGLYSRVINYLNSFQNSYTPVRQSLNVPRQNRTRAHAPITSRNALNSNNNNFKYDKALEEIKRYEDFTTIDWVQDAIIERSRMNAKRSAAIENRSSWRTWLSSSCEAGQAWIVVSIVGAIIGFSAALIDITTEWVSDIKFGYCKNSWWLNQKFCCWEIEEQDGSCEEWIYWSEHYVIRWFCYVVFSTLFATICAYMIRYYAPYAAGSGISEIKCILAGFVMKGFLGGRTLLLKSVCLPLAIASGLSVGKEGPSVHTAACVGIFVSGLFEKYTRNKAKMREILSASCAAGVAVAFGSPIGGVLFSFEEMSYNFPMKTMWRSFFCALVATVVLQGMNPFRTGKLVMFQVTYDREWHFFEIIFFCILGVFGGLYGALVIKYNLKVQSYRKKYLKDYGVHEAIALAFLTALIGYFNIFMKLDMTEILGVLFEECEGKKSYDYESLCKYSEIPGSLQYVRMIILLLIATFLRTGFVIISYGAKVPAGIFIPSMVVGATFGRFLGLCAKFLHDAYPDFPIFSSCKPDVSCVTPGMYAFLGAAAALSGIMHLTVCIVVIMFELTGALTYILPTMITLMVTKTVGDFFGKDKEEYTFGVPVATVMRKDLTVMTASGLRLDEIDQILLESNFQGFPVVTDKKNMTLLGYIGRMELKFAIDKAKRVRGVSSAAHCFFNPDNDSNEESSSTSIDFAQYINQTPITVNPRLPLETVMDLFKKMGPRVILIEHTGKLVGLITVKDVLKYIARKEAEEESIRIRNASSSIELTNNNNNILLEENTSLGSMNKKRGSDSFLELGKSRDSDL</sequence>
<evidence type="ECO:0000256" key="4">
    <source>
        <dbReference type="ARBA" id="ARBA00022989"/>
    </source>
</evidence>
<keyword evidence="2 9" id="KW-0813">Transport</keyword>
<evidence type="ECO:0000256" key="7">
    <source>
        <dbReference type="ARBA" id="ARBA00023214"/>
    </source>
</evidence>
<dbReference type="GO" id="GO:0006878">
    <property type="term" value="P:intracellular copper ion homeostasis"/>
    <property type="evidence" value="ECO:0007669"/>
    <property type="project" value="TreeGrafter"/>
</dbReference>
<feature type="domain" description="CBS" evidence="10">
    <location>
        <begin position="603"/>
        <end position="662"/>
    </location>
</feature>
<dbReference type="PANTHER" id="PTHR45711:SF9">
    <property type="entry name" value="ANION_PROTON EXCHANGE TRANSPORTER GEF1"/>
    <property type="match status" value="1"/>
</dbReference>